<evidence type="ECO:0000256" key="5">
    <source>
        <dbReference type="ARBA" id="ARBA00023136"/>
    </source>
</evidence>
<keyword evidence="2" id="KW-1003">Cell membrane</keyword>
<dbReference type="Proteomes" id="UP000032568">
    <property type="component" value="Chromosome"/>
</dbReference>
<dbReference type="EMBL" id="CP059735">
    <property type="protein sequence ID" value="WDE00285.1"/>
    <property type="molecule type" value="Genomic_DNA"/>
</dbReference>
<dbReference type="RefSeq" id="WP_044835363.1">
    <property type="nucleotide sequence ID" value="NZ_CP059735.1"/>
</dbReference>
<dbReference type="PIRSF" id="PIRSF006324">
    <property type="entry name" value="LeuE"/>
    <property type="match status" value="1"/>
</dbReference>
<reference evidence="8 9" key="1">
    <citation type="journal article" date="2015" name="Genome Announc.">
        <title>Draft Genome Sequences of Marine Isolates of Thalassomonas viridans and Thalassomonas actiniarum.</title>
        <authorList>
            <person name="Olonade I."/>
            <person name="van Zyl L.J."/>
            <person name="Trindade M."/>
        </authorList>
    </citation>
    <scope>NUCLEOTIDE SEQUENCE [LARGE SCALE GENOMIC DNA]</scope>
    <source>
        <strain evidence="8 9">A5K-106</strain>
    </source>
</reference>
<evidence type="ECO:0000256" key="7">
    <source>
        <dbReference type="SAM" id="SignalP"/>
    </source>
</evidence>
<dbReference type="InterPro" id="IPR001123">
    <property type="entry name" value="LeuE-type"/>
</dbReference>
<keyword evidence="4 6" id="KW-1133">Transmembrane helix</keyword>
<dbReference type="GO" id="GO:0005886">
    <property type="term" value="C:plasma membrane"/>
    <property type="evidence" value="ECO:0007669"/>
    <property type="project" value="UniProtKB-SubCell"/>
</dbReference>
<evidence type="ECO:0000256" key="1">
    <source>
        <dbReference type="ARBA" id="ARBA00004651"/>
    </source>
</evidence>
<evidence type="ECO:0000313" key="9">
    <source>
        <dbReference type="Proteomes" id="UP000032568"/>
    </source>
</evidence>
<feature type="signal peptide" evidence="7">
    <location>
        <begin position="1"/>
        <end position="25"/>
    </location>
</feature>
<evidence type="ECO:0000256" key="2">
    <source>
        <dbReference type="ARBA" id="ARBA00022475"/>
    </source>
</evidence>
<dbReference type="AlphaFoldDB" id="A0AAF0C4X9"/>
<feature type="transmembrane region" description="Helical" evidence="6">
    <location>
        <begin position="149"/>
        <end position="169"/>
    </location>
</feature>
<keyword evidence="9" id="KW-1185">Reference proteome</keyword>
<keyword evidence="7" id="KW-0732">Signal</keyword>
<feature type="chain" id="PRO_5041932979" evidence="7">
    <location>
        <begin position="26"/>
        <end position="202"/>
    </location>
</feature>
<protein>
    <submittedName>
        <fullName evidence="8">LysE family translocator</fullName>
    </submittedName>
</protein>
<proteinExistence type="predicted"/>
<dbReference type="PANTHER" id="PTHR30086">
    <property type="entry name" value="ARGININE EXPORTER PROTEIN ARGO"/>
    <property type="match status" value="1"/>
</dbReference>
<evidence type="ECO:0000256" key="4">
    <source>
        <dbReference type="ARBA" id="ARBA00022989"/>
    </source>
</evidence>
<reference evidence="8 9" key="2">
    <citation type="journal article" date="2022" name="Mar. Drugs">
        <title>Bioassay-Guided Fractionation Leads to the Detection of Cholic Acid Generated by the Rare Thalassomonas sp.</title>
        <authorList>
            <person name="Pheiffer F."/>
            <person name="Schneider Y.K."/>
            <person name="Hansen E.H."/>
            <person name="Andersen J.H."/>
            <person name="Isaksson J."/>
            <person name="Busche T."/>
            <person name="R C."/>
            <person name="Kalinowski J."/>
            <person name="Zyl L.V."/>
            <person name="Trindade M."/>
        </authorList>
    </citation>
    <scope>NUCLEOTIDE SEQUENCE [LARGE SCALE GENOMIC DNA]</scope>
    <source>
        <strain evidence="8 9">A5K-106</strain>
    </source>
</reference>
<gene>
    <name evidence="8" type="ORF">SG35_006490</name>
</gene>
<evidence type="ECO:0000256" key="6">
    <source>
        <dbReference type="SAM" id="Phobius"/>
    </source>
</evidence>
<dbReference type="KEGG" id="tact:SG35_006490"/>
<sequence>MEFTAWLSLAAICLMGAMSPGPSLAMVLKHTVSGGRVNGMITAVAHGVGVALYAVFTVMGLALIIKQTPWLFELIRYAGAAYLVWQAIKALTANSSSAKLDYQQTRVTKMQSANEGFMIAFLNPKLAIFFLALFSQFIDVNANLVQKSIMVATVGGIDGLWYVLIALILSQSTLLTKLKNNVNVVEKITGVAFLLVAARIVL</sequence>
<feature type="transmembrane region" description="Helical" evidence="6">
    <location>
        <begin position="41"/>
        <end position="65"/>
    </location>
</feature>
<dbReference type="GO" id="GO:0015171">
    <property type="term" value="F:amino acid transmembrane transporter activity"/>
    <property type="evidence" value="ECO:0007669"/>
    <property type="project" value="TreeGrafter"/>
</dbReference>
<dbReference type="PANTHER" id="PTHR30086:SF16">
    <property type="entry name" value="AMINO ACID EFFLUX PERMEASE RHTB FAMILY"/>
    <property type="match status" value="1"/>
</dbReference>
<feature type="transmembrane region" description="Helical" evidence="6">
    <location>
        <begin position="116"/>
        <end position="137"/>
    </location>
</feature>
<evidence type="ECO:0000256" key="3">
    <source>
        <dbReference type="ARBA" id="ARBA00022692"/>
    </source>
</evidence>
<organism evidence="8 9">
    <name type="scientific">Thalassomonas actiniarum</name>
    <dbReference type="NCBI Taxonomy" id="485447"/>
    <lineage>
        <taxon>Bacteria</taxon>
        <taxon>Pseudomonadati</taxon>
        <taxon>Pseudomonadota</taxon>
        <taxon>Gammaproteobacteria</taxon>
        <taxon>Alteromonadales</taxon>
        <taxon>Colwelliaceae</taxon>
        <taxon>Thalassomonas</taxon>
    </lineage>
</organism>
<name>A0AAF0C4X9_9GAMM</name>
<accession>A0AAF0C4X9</accession>
<keyword evidence="3 6" id="KW-0812">Transmembrane</keyword>
<dbReference type="Pfam" id="PF01810">
    <property type="entry name" value="LysE"/>
    <property type="match status" value="1"/>
</dbReference>
<comment type="subcellular location">
    <subcellularLocation>
        <location evidence="1">Cell membrane</location>
        <topology evidence="1">Multi-pass membrane protein</topology>
    </subcellularLocation>
</comment>
<keyword evidence="5 6" id="KW-0472">Membrane</keyword>
<evidence type="ECO:0000313" key="8">
    <source>
        <dbReference type="EMBL" id="WDE00285.1"/>
    </source>
</evidence>